<reference evidence="1 2" key="1">
    <citation type="journal article" date="2016" name="Mol. Biol. Evol.">
        <title>Comparative Genomics of Early-Diverging Mushroom-Forming Fungi Provides Insights into the Origins of Lignocellulose Decay Capabilities.</title>
        <authorList>
            <person name="Nagy L.G."/>
            <person name="Riley R."/>
            <person name="Tritt A."/>
            <person name="Adam C."/>
            <person name="Daum C."/>
            <person name="Floudas D."/>
            <person name="Sun H."/>
            <person name="Yadav J.S."/>
            <person name="Pangilinan J."/>
            <person name="Larsson K.H."/>
            <person name="Matsuura K."/>
            <person name="Barry K."/>
            <person name="Labutti K."/>
            <person name="Kuo R."/>
            <person name="Ohm R.A."/>
            <person name="Bhattacharya S.S."/>
            <person name="Shirouzu T."/>
            <person name="Yoshinaga Y."/>
            <person name="Martin F.M."/>
            <person name="Grigoriev I.V."/>
            <person name="Hibbett D.S."/>
        </authorList>
    </citation>
    <scope>NUCLEOTIDE SEQUENCE [LARGE SCALE GENOMIC DNA]</scope>
    <source>
        <strain evidence="1 2">CBS 109695</strain>
    </source>
</reference>
<evidence type="ECO:0000313" key="2">
    <source>
        <dbReference type="Proteomes" id="UP000076532"/>
    </source>
</evidence>
<keyword evidence="2" id="KW-1185">Reference proteome</keyword>
<organism evidence="1 2">
    <name type="scientific">Athelia psychrophila</name>
    <dbReference type="NCBI Taxonomy" id="1759441"/>
    <lineage>
        <taxon>Eukaryota</taxon>
        <taxon>Fungi</taxon>
        <taxon>Dikarya</taxon>
        <taxon>Basidiomycota</taxon>
        <taxon>Agaricomycotina</taxon>
        <taxon>Agaricomycetes</taxon>
        <taxon>Agaricomycetidae</taxon>
        <taxon>Atheliales</taxon>
        <taxon>Atheliaceae</taxon>
        <taxon>Athelia</taxon>
    </lineage>
</organism>
<protein>
    <submittedName>
        <fullName evidence="1">Uncharacterized protein</fullName>
    </submittedName>
</protein>
<dbReference type="InterPro" id="IPR059179">
    <property type="entry name" value="MLKL-like_MCAfunc"/>
</dbReference>
<dbReference type="AlphaFoldDB" id="A0A166DHM5"/>
<proteinExistence type="predicted"/>
<dbReference type="CDD" id="cd21037">
    <property type="entry name" value="MLKL_NTD"/>
    <property type="match status" value="1"/>
</dbReference>
<dbReference type="GO" id="GO:0007166">
    <property type="term" value="P:cell surface receptor signaling pathway"/>
    <property type="evidence" value="ECO:0007669"/>
    <property type="project" value="InterPro"/>
</dbReference>
<sequence>MSQAGHLAESGLRDNAITLLRLAEAIPPDSFPTFKGLATISLALVVAVAKFKSNRKIWANFGDHVQKTAAGLIHYICDLDKLETREAAKYKMEKVLEVLNAIQKEIYQLQRLHPLRRVVVYKKDPETIADMKKRLDAAMMSFPLAAQSDYEGRDPRRLLETILEKYGDTSQHLDANRSPVASRSVASPSQMPALVFNTSSTSDGRVTNVAGDYTVNGLDETRLGQCAQRP</sequence>
<dbReference type="InterPro" id="IPR036537">
    <property type="entry name" value="Adaptor_Cbl_N_dom_sf"/>
</dbReference>
<evidence type="ECO:0000313" key="1">
    <source>
        <dbReference type="EMBL" id="KZP14720.1"/>
    </source>
</evidence>
<name>A0A166DHM5_9AGAM</name>
<dbReference type="EMBL" id="KV417613">
    <property type="protein sequence ID" value="KZP14720.1"/>
    <property type="molecule type" value="Genomic_DNA"/>
</dbReference>
<gene>
    <name evidence="1" type="ORF">FIBSPDRAFT_102113</name>
</gene>
<dbReference type="Gene3D" id="1.20.930.20">
    <property type="entry name" value="Adaptor protein Cbl, N-terminal domain"/>
    <property type="match status" value="1"/>
</dbReference>
<accession>A0A166DHM5</accession>
<dbReference type="Proteomes" id="UP000076532">
    <property type="component" value="Unassembled WGS sequence"/>
</dbReference>